<evidence type="ECO:0000313" key="5">
    <source>
        <dbReference type="EMBL" id="SNT26584.1"/>
    </source>
</evidence>
<dbReference type="SUPFAM" id="SSF49899">
    <property type="entry name" value="Concanavalin A-like lectins/glucanases"/>
    <property type="match status" value="1"/>
</dbReference>
<dbReference type="GO" id="GO:0004553">
    <property type="term" value="F:hydrolase activity, hydrolyzing O-glycosyl compounds"/>
    <property type="evidence" value="ECO:0007669"/>
    <property type="project" value="InterPro"/>
</dbReference>
<sequence>MSRVLPGRRWRLATVVGAVIALLAGLLVVTTVTAAAADPLISQGRTATASSTENAGTPASAAVDGNAGTRWSSTFSVPQWLQVDLGESATISRVVLTWEAAYATAFTVQTSASGTTWTTVHTTTNGTGGVQDLTVSGSGRYVRVNATAKATGYGVSLWEFQVYGSTGSCGTANAALGRPATASSVQSTVFPASSAVDGNAGTRWSSAAADPQWLQVDLGSAQSICGVTLQWEAAFGRSFQVQVSTDAATWTSVYSTTTGAGGTQLLTVSGTGRYVRVYGTARGTAYGYSLWEFQVRTGSGGPTNPPTDPPTNPPGGDVRLLSYNKPAVASTSQNDGACWECTPARAFDNDPASRWATAANTGWVDPGWIYVDLGATAGITQVVLQWDPAFARAYQIQVSPNATTWTSIYSTTTGAGFKETLNVTGTGRYVRMYGTARSSTYGYSLWEFKVYGTGGNPTTPPAMPADPVFPANRLVWSDEFNGAAGSKPDPAKWTIDPGTGQNNEIQYYTNNNNANMDGAGSLVIEARRETAGGRDYTSHRMNTGNKFHVQYGRIEARVKVPKGNGLWPAFWMMGADFLTGRPWPYNGEIDIMEVLGRNTLEGYSTLHAPAYNGGAGYGLKYTAPGGADLANDFHVWAVEWDSKGMTFKLDGTTVFVASKATVEATRGPWVYDHPFYVILNLAVGGDFPGPVDGTTPFPSRMLVDYVRVYQN</sequence>
<evidence type="ECO:0000259" key="4">
    <source>
        <dbReference type="PROSITE" id="PS51762"/>
    </source>
</evidence>
<accession>A0A239LAL1</accession>
<evidence type="ECO:0000256" key="2">
    <source>
        <dbReference type="SAM" id="MobiDB-lite"/>
    </source>
</evidence>
<dbReference type="Pfam" id="PF00754">
    <property type="entry name" value="F5_F8_type_C"/>
    <property type="match status" value="3"/>
</dbReference>
<feature type="region of interest" description="Disordered" evidence="2">
    <location>
        <begin position="297"/>
        <end position="316"/>
    </location>
</feature>
<evidence type="ECO:0000259" key="3">
    <source>
        <dbReference type="PROSITE" id="PS50022"/>
    </source>
</evidence>
<dbReference type="Proteomes" id="UP000198362">
    <property type="component" value="Unassembled WGS sequence"/>
</dbReference>
<reference evidence="5 6" key="1">
    <citation type="submission" date="2017-06" db="EMBL/GenBank/DDBJ databases">
        <authorList>
            <person name="Kim H.J."/>
            <person name="Triplett B.A."/>
        </authorList>
    </citation>
    <scope>NUCLEOTIDE SEQUENCE [LARGE SCALE GENOMIC DNA]</scope>
    <source>
        <strain evidence="5 6">CGMCC 4.5593</strain>
    </source>
</reference>
<dbReference type="InterPro" id="IPR008979">
    <property type="entry name" value="Galactose-bd-like_sf"/>
</dbReference>
<dbReference type="CDD" id="cd08023">
    <property type="entry name" value="GH16_laminarinase_like"/>
    <property type="match status" value="1"/>
</dbReference>
<dbReference type="PROSITE" id="PS50022">
    <property type="entry name" value="FA58C_3"/>
    <property type="match status" value="3"/>
</dbReference>
<dbReference type="Gene3D" id="2.60.120.200">
    <property type="match status" value="1"/>
</dbReference>
<dbReference type="InterPro" id="IPR050546">
    <property type="entry name" value="Glycosyl_Hydrlase_16"/>
</dbReference>
<name>A0A239LAL1_9ACTN</name>
<feature type="domain" description="F5/8 type C" evidence="3">
    <location>
        <begin position="166"/>
        <end position="298"/>
    </location>
</feature>
<comment type="similarity">
    <text evidence="1">Belongs to the glycosyl hydrolase 16 family.</text>
</comment>
<dbReference type="RefSeq" id="WP_179266138.1">
    <property type="nucleotide sequence ID" value="NZ_FZPH01000004.1"/>
</dbReference>
<feature type="compositionally biased region" description="Pro residues" evidence="2">
    <location>
        <begin position="303"/>
        <end position="313"/>
    </location>
</feature>
<dbReference type="EMBL" id="FZPH01000004">
    <property type="protein sequence ID" value="SNT26584.1"/>
    <property type="molecule type" value="Genomic_DNA"/>
</dbReference>
<feature type="domain" description="F5/8 type C" evidence="3">
    <location>
        <begin position="311"/>
        <end position="453"/>
    </location>
</feature>
<proteinExistence type="inferred from homology"/>
<dbReference type="AlphaFoldDB" id="A0A239LAL1"/>
<protein>
    <submittedName>
        <fullName evidence="5">F5/8 type C domain-containing protein</fullName>
    </submittedName>
</protein>
<dbReference type="SUPFAM" id="SSF49785">
    <property type="entry name" value="Galactose-binding domain-like"/>
    <property type="match status" value="3"/>
</dbReference>
<feature type="domain" description="GH16" evidence="4">
    <location>
        <begin position="451"/>
        <end position="711"/>
    </location>
</feature>
<evidence type="ECO:0000313" key="6">
    <source>
        <dbReference type="Proteomes" id="UP000198362"/>
    </source>
</evidence>
<dbReference type="PROSITE" id="PS51762">
    <property type="entry name" value="GH16_2"/>
    <property type="match status" value="1"/>
</dbReference>
<gene>
    <name evidence="5" type="ORF">SAMN05421812_104107</name>
</gene>
<dbReference type="PANTHER" id="PTHR10963">
    <property type="entry name" value="GLYCOSYL HYDROLASE-RELATED"/>
    <property type="match status" value="1"/>
</dbReference>
<dbReference type="InterPro" id="IPR013320">
    <property type="entry name" value="ConA-like_dom_sf"/>
</dbReference>
<keyword evidence="6" id="KW-1185">Reference proteome</keyword>
<dbReference type="InterPro" id="IPR000757">
    <property type="entry name" value="Beta-glucanase-like"/>
</dbReference>
<dbReference type="PANTHER" id="PTHR10963:SF55">
    <property type="entry name" value="GLYCOSIDE HYDROLASE FAMILY 16 PROTEIN"/>
    <property type="match status" value="1"/>
</dbReference>
<dbReference type="Pfam" id="PF00722">
    <property type="entry name" value="Glyco_hydro_16"/>
    <property type="match status" value="1"/>
</dbReference>
<feature type="domain" description="F5/8 type C" evidence="3">
    <location>
        <begin position="29"/>
        <end position="165"/>
    </location>
</feature>
<evidence type="ECO:0000256" key="1">
    <source>
        <dbReference type="ARBA" id="ARBA00006865"/>
    </source>
</evidence>
<dbReference type="Gene3D" id="2.60.120.260">
    <property type="entry name" value="Galactose-binding domain-like"/>
    <property type="match status" value="3"/>
</dbReference>
<dbReference type="GO" id="GO:0005975">
    <property type="term" value="P:carbohydrate metabolic process"/>
    <property type="evidence" value="ECO:0007669"/>
    <property type="project" value="InterPro"/>
</dbReference>
<dbReference type="InterPro" id="IPR000421">
    <property type="entry name" value="FA58C"/>
</dbReference>
<organism evidence="5 6">
    <name type="scientific">Asanoa hainanensis</name>
    <dbReference type="NCBI Taxonomy" id="560556"/>
    <lineage>
        <taxon>Bacteria</taxon>
        <taxon>Bacillati</taxon>
        <taxon>Actinomycetota</taxon>
        <taxon>Actinomycetes</taxon>
        <taxon>Micromonosporales</taxon>
        <taxon>Micromonosporaceae</taxon>
        <taxon>Asanoa</taxon>
    </lineage>
</organism>